<dbReference type="GO" id="GO:2000601">
    <property type="term" value="P:positive regulation of Arp2/3 complex-mediated actin nucleation"/>
    <property type="evidence" value="ECO:0007669"/>
    <property type="project" value="TreeGrafter"/>
</dbReference>
<feature type="non-terminal residue" evidence="4">
    <location>
        <position position="478"/>
    </location>
</feature>
<dbReference type="AlphaFoldDB" id="A0AAP0C848"/>
<feature type="compositionally biased region" description="Low complexity" evidence="3">
    <location>
        <begin position="419"/>
        <end position="429"/>
    </location>
</feature>
<dbReference type="GO" id="GO:0005856">
    <property type="term" value="C:cytoskeleton"/>
    <property type="evidence" value="ECO:0007669"/>
    <property type="project" value="UniProtKB-SubCell"/>
</dbReference>
<comment type="function">
    <text evidence="2">Involved in regulation of actin and microtubule organization. Part of a WAVE complex that activates the Arp2/3 complex.</text>
</comment>
<dbReference type="GO" id="GO:0034237">
    <property type="term" value="F:protein kinase A regulatory subunit binding"/>
    <property type="evidence" value="ECO:0007669"/>
    <property type="project" value="TreeGrafter"/>
</dbReference>
<reference evidence="4 5" key="1">
    <citation type="submission" date="2024-04" db="EMBL/GenBank/DDBJ databases">
        <title>The reference genome of an endangered Asteraceae, Deinandra increscens subsp. villosa, native to the Central Coast of California.</title>
        <authorList>
            <person name="Guilliams M."/>
            <person name="Hasenstab-Lehman K."/>
            <person name="Meyer R."/>
            <person name="Mcevoy S."/>
        </authorList>
    </citation>
    <scope>NUCLEOTIDE SEQUENCE [LARGE SCALE GENOMIC DNA]</scope>
    <source>
        <tissue evidence="4">Leaf</tissue>
    </source>
</reference>
<gene>
    <name evidence="4" type="ORF">SSX86_031876</name>
</gene>
<keyword evidence="2" id="KW-0963">Cytoplasm</keyword>
<comment type="similarity">
    <text evidence="1 2">Belongs to the SCAR/WAVE family.</text>
</comment>
<feature type="compositionally biased region" description="Polar residues" evidence="3">
    <location>
        <begin position="430"/>
        <end position="439"/>
    </location>
</feature>
<protein>
    <recommendedName>
        <fullName evidence="2">Protein SCAR</fullName>
    </recommendedName>
    <alternativeName>
        <fullName evidence="2">Protein WAVE</fullName>
    </alternativeName>
</protein>
<evidence type="ECO:0000256" key="2">
    <source>
        <dbReference type="RuleBase" id="RU367034"/>
    </source>
</evidence>
<keyword evidence="2" id="KW-0206">Cytoskeleton</keyword>
<dbReference type="Gene3D" id="6.10.280.150">
    <property type="match status" value="1"/>
</dbReference>
<keyword evidence="5" id="KW-1185">Reference proteome</keyword>
<dbReference type="InterPro" id="IPR028288">
    <property type="entry name" value="SCAR/WAVE_fam"/>
</dbReference>
<feature type="region of interest" description="Disordered" evidence="3">
    <location>
        <begin position="417"/>
        <end position="439"/>
    </location>
</feature>
<dbReference type="GO" id="GO:0071933">
    <property type="term" value="F:Arp2/3 complex binding"/>
    <property type="evidence" value="ECO:0007669"/>
    <property type="project" value="TreeGrafter"/>
</dbReference>
<evidence type="ECO:0000313" key="4">
    <source>
        <dbReference type="EMBL" id="KAK9049157.1"/>
    </source>
</evidence>
<evidence type="ECO:0000256" key="3">
    <source>
        <dbReference type="SAM" id="MobiDB-lite"/>
    </source>
</evidence>
<dbReference type="EMBL" id="JBCNJP010008132">
    <property type="protein sequence ID" value="KAK9049157.1"/>
    <property type="molecule type" value="Genomic_DNA"/>
</dbReference>
<dbReference type="PANTHER" id="PTHR12902:SF1">
    <property type="entry name" value="WISKOTT-ALDRICH SYNDROME PROTEIN FAMILY MEMBER"/>
    <property type="match status" value="1"/>
</dbReference>
<comment type="caution">
    <text evidence="4">The sequence shown here is derived from an EMBL/GenBank/DDBJ whole genome shotgun (WGS) entry which is preliminary data.</text>
</comment>
<comment type="subcellular location">
    <subcellularLocation>
        <location evidence="2">Cytoplasm</location>
        <location evidence="2">Cytoskeleton</location>
    </subcellularLocation>
</comment>
<accession>A0AAP0C848</accession>
<proteinExistence type="inferred from homology"/>
<dbReference type="Gene3D" id="1.20.5.340">
    <property type="match status" value="1"/>
</dbReference>
<dbReference type="GO" id="GO:0030036">
    <property type="term" value="P:actin cytoskeleton organization"/>
    <property type="evidence" value="ECO:0007669"/>
    <property type="project" value="UniProtKB-UniRule"/>
</dbReference>
<evidence type="ECO:0000256" key="1">
    <source>
        <dbReference type="ARBA" id="ARBA00006993"/>
    </source>
</evidence>
<keyword evidence="2" id="KW-0009">Actin-binding</keyword>
<name>A0AAP0C848_9ASTR</name>
<dbReference type="PANTHER" id="PTHR12902">
    <property type="entry name" value="WASP-1"/>
    <property type="match status" value="1"/>
</dbReference>
<organism evidence="4 5">
    <name type="scientific">Deinandra increscens subsp. villosa</name>
    <dbReference type="NCBI Taxonomy" id="3103831"/>
    <lineage>
        <taxon>Eukaryota</taxon>
        <taxon>Viridiplantae</taxon>
        <taxon>Streptophyta</taxon>
        <taxon>Embryophyta</taxon>
        <taxon>Tracheophyta</taxon>
        <taxon>Spermatophyta</taxon>
        <taxon>Magnoliopsida</taxon>
        <taxon>eudicotyledons</taxon>
        <taxon>Gunneridae</taxon>
        <taxon>Pentapetalae</taxon>
        <taxon>asterids</taxon>
        <taxon>campanulids</taxon>
        <taxon>Asterales</taxon>
        <taxon>Asteraceae</taxon>
        <taxon>Asteroideae</taxon>
        <taxon>Heliantheae alliance</taxon>
        <taxon>Madieae</taxon>
        <taxon>Madiinae</taxon>
        <taxon>Deinandra</taxon>
    </lineage>
</organism>
<evidence type="ECO:0000313" key="5">
    <source>
        <dbReference type="Proteomes" id="UP001408789"/>
    </source>
</evidence>
<dbReference type="GO" id="GO:0003779">
    <property type="term" value="F:actin binding"/>
    <property type="evidence" value="ECO:0007669"/>
    <property type="project" value="UniProtKB-UniRule"/>
</dbReference>
<sequence length="478" mass="53142">MPMSRYQIRNVYSLANPEVYKEADRDDPEALLEGVAMAGLVGVLRQLGDLAEFAAEIFRDLHEEVMATAARGHGLLVRVQQLESEIPPIERAFLSQTSHSAFFSNSGKIFSHFFRLSSYLAGIDWHPNRQATQNLITTGDLPRFVMDSYEECRGPPRLFLLDKFDVGGAGACLKRYTDPSVFKVEASSDDTEVVETQREKRIRHTKSLAACLSLLFLLNAFYGNNNHPHILIFIKTEQKKGSKWKGGETPEVSQSSHAKLHQLFLEERVLTGATEAARRVRLKKRPNKFPLDSENGESYMNRLNSPSPAHDVASFPSNGSRLEDSNIMRSAIGSPMQNASPCISSRKVAESQPSYADLEVDDNQTTFDDEILTEGLQNGYPSEDVASETHNYLDALATMESEVETRITQGTYSDANKHQLQSQLSDSQSIENSAASNDENNLITISTSTEHISPVGADSPPRPFACIEIPFHPRVPHV</sequence>
<dbReference type="Proteomes" id="UP001408789">
    <property type="component" value="Unassembled WGS sequence"/>
</dbReference>